<proteinExistence type="predicted"/>
<keyword evidence="2" id="KW-0812">Transmembrane</keyword>
<evidence type="ECO:0000256" key="2">
    <source>
        <dbReference type="SAM" id="Phobius"/>
    </source>
</evidence>
<dbReference type="Proteomes" id="UP000316079">
    <property type="component" value="Unassembled WGS sequence"/>
</dbReference>
<gene>
    <name evidence="3" type="ORF">DNTS_014390</name>
</gene>
<organism evidence="3 4">
    <name type="scientific">Danionella cerebrum</name>
    <dbReference type="NCBI Taxonomy" id="2873325"/>
    <lineage>
        <taxon>Eukaryota</taxon>
        <taxon>Metazoa</taxon>
        <taxon>Chordata</taxon>
        <taxon>Craniata</taxon>
        <taxon>Vertebrata</taxon>
        <taxon>Euteleostomi</taxon>
        <taxon>Actinopterygii</taxon>
        <taxon>Neopterygii</taxon>
        <taxon>Teleostei</taxon>
        <taxon>Ostariophysi</taxon>
        <taxon>Cypriniformes</taxon>
        <taxon>Danionidae</taxon>
        <taxon>Danioninae</taxon>
        <taxon>Danionella</taxon>
    </lineage>
</organism>
<protein>
    <submittedName>
        <fullName evidence="3">Uncharacterized protein</fullName>
    </submittedName>
</protein>
<accession>A0A553RQT7</accession>
<sequence length="167" mass="18541">AEKGPDTLNYHTGRDEEGRLPWSRRSARSPGYIEHLRSSATGTCHTVLETLCSPALHVDLSITDPGVQKTLKALGAAVQSGTRRLNSTIQLIGTVFAVWVAITIFTLLSTLVFIRVVLAVTLIVTQMSEQHTLLPVSAQHRAERATERFITDRRLFSVIDLHYVSFF</sequence>
<evidence type="ECO:0000313" key="3">
    <source>
        <dbReference type="EMBL" id="TRZ04544.1"/>
    </source>
</evidence>
<dbReference type="AlphaFoldDB" id="A0A553RQT7"/>
<evidence type="ECO:0000313" key="4">
    <source>
        <dbReference type="Proteomes" id="UP000316079"/>
    </source>
</evidence>
<evidence type="ECO:0000256" key="1">
    <source>
        <dbReference type="SAM" id="MobiDB-lite"/>
    </source>
</evidence>
<feature type="non-terminal residue" evidence="3">
    <location>
        <position position="1"/>
    </location>
</feature>
<feature type="transmembrane region" description="Helical" evidence="2">
    <location>
        <begin position="91"/>
        <end position="124"/>
    </location>
</feature>
<dbReference type="EMBL" id="SRMA01000005">
    <property type="protein sequence ID" value="TRZ04544.1"/>
    <property type="molecule type" value="Genomic_DNA"/>
</dbReference>
<keyword evidence="2" id="KW-0472">Membrane</keyword>
<comment type="caution">
    <text evidence="3">The sequence shown here is derived from an EMBL/GenBank/DDBJ whole genome shotgun (WGS) entry which is preliminary data.</text>
</comment>
<feature type="region of interest" description="Disordered" evidence="1">
    <location>
        <begin position="1"/>
        <end position="21"/>
    </location>
</feature>
<name>A0A553RQT7_9TELE</name>
<reference evidence="3 4" key="1">
    <citation type="journal article" date="2019" name="Sci. Data">
        <title>Hybrid genome assembly and annotation of Danionella translucida.</title>
        <authorList>
            <person name="Kadobianskyi M."/>
            <person name="Schulze L."/>
            <person name="Schuelke M."/>
            <person name="Judkewitz B."/>
        </authorList>
    </citation>
    <scope>NUCLEOTIDE SEQUENCE [LARGE SCALE GENOMIC DNA]</scope>
    <source>
        <strain evidence="3 4">Bolton</strain>
    </source>
</reference>
<keyword evidence="4" id="KW-1185">Reference proteome</keyword>
<keyword evidence="2" id="KW-1133">Transmembrane helix</keyword>